<dbReference type="InterPro" id="IPR001943">
    <property type="entry name" value="UVR_dom"/>
</dbReference>
<dbReference type="SMART" id="SM00278">
    <property type="entry name" value="HhH1"/>
    <property type="match status" value="2"/>
</dbReference>
<dbReference type="GO" id="GO:0006289">
    <property type="term" value="P:nucleotide-excision repair"/>
    <property type="evidence" value="ECO:0007669"/>
    <property type="project" value="UniProtKB-UniRule"/>
</dbReference>
<dbReference type="Pfam" id="PF14520">
    <property type="entry name" value="HHH_5"/>
    <property type="match status" value="1"/>
</dbReference>
<comment type="function">
    <text evidence="7">The UvrABC repair system catalyzes the recognition and processing of DNA lesions. UvrC both incises the 5' and 3' sides of the lesion. The N-terminal half is responsible for the 3' incision and the C-terminal half is responsible for the 5' incision.</text>
</comment>
<keyword evidence="1 7" id="KW-0963">Cytoplasm</keyword>
<dbReference type="GO" id="GO:0003677">
    <property type="term" value="F:DNA binding"/>
    <property type="evidence" value="ECO:0007669"/>
    <property type="project" value="UniProtKB-UniRule"/>
</dbReference>
<evidence type="ECO:0000256" key="6">
    <source>
        <dbReference type="ARBA" id="ARBA00023236"/>
    </source>
</evidence>
<evidence type="ECO:0000259" key="10">
    <source>
        <dbReference type="PROSITE" id="PS50165"/>
    </source>
</evidence>
<evidence type="ECO:0000256" key="7">
    <source>
        <dbReference type="HAMAP-Rule" id="MF_00203"/>
    </source>
</evidence>
<evidence type="ECO:0000256" key="3">
    <source>
        <dbReference type="ARBA" id="ARBA00022769"/>
    </source>
</evidence>
<feature type="domain" description="UVR" evidence="8">
    <location>
        <begin position="224"/>
        <end position="259"/>
    </location>
</feature>
<dbReference type="Gene3D" id="1.10.150.20">
    <property type="entry name" value="5' to 3' exonuclease, C-terminal subdomain"/>
    <property type="match status" value="1"/>
</dbReference>
<keyword evidence="5 7" id="KW-0234">DNA repair</keyword>
<evidence type="ECO:0000259" key="9">
    <source>
        <dbReference type="PROSITE" id="PS50164"/>
    </source>
</evidence>
<comment type="subunit">
    <text evidence="7">Interacts with UvrB in an incision complex.</text>
</comment>
<dbReference type="FunFam" id="3.40.1440.10:FF:000001">
    <property type="entry name" value="UvrABC system protein C"/>
    <property type="match status" value="1"/>
</dbReference>
<dbReference type="KEGG" id="fsa:C5Q98_06490"/>
<dbReference type="InterPro" id="IPR050066">
    <property type="entry name" value="UvrABC_protein_C"/>
</dbReference>
<proteinExistence type="inferred from homology"/>
<dbReference type="InterPro" id="IPR003583">
    <property type="entry name" value="Hlx-hairpin-Hlx_DNA-bd_motif"/>
</dbReference>
<dbReference type="PROSITE" id="PS50165">
    <property type="entry name" value="UVRC"/>
    <property type="match status" value="1"/>
</dbReference>
<feature type="domain" description="GIY-YIG" evidence="9">
    <location>
        <begin position="15"/>
        <end position="94"/>
    </location>
</feature>
<dbReference type="CDD" id="cd10434">
    <property type="entry name" value="GIY-YIG_UvrC_Cho"/>
    <property type="match status" value="1"/>
</dbReference>
<dbReference type="PANTHER" id="PTHR30562">
    <property type="entry name" value="UVRC/OXIDOREDUCTASE"/>
    <property type="match status" value="1"/>
</dbReference>
<protein>
    <recommendedName>
        <fullName evidence="7">UvrABC system protein C</fullName>
        <shortName evidence="7">Protein UvrC</shortName>
    </recommendedName>
    <alternativeName>
        <fullName evidence="7">Excinuclease ABC subunit C</fullName>
    </alternativeName>
</protein>
<dbReference type="RefSeq" id="WP_106012826.1">
    <property type="nucleotide sequence ID" value="NZ_CP027226.1"/>
</dbReference>
<dbReference type="OrthoDB" id="9804933at2"/>
<dbReference type="Pfam" id="PF08459">
    <property type="entry name" value="UvrC_RNaseH_dom"/>
    <property type="match status" value="1"/>
</dbReference>
<evidence type="ECO:0000313" key="12">
    <source>
        <dbReference type="Proteomes" id="UP000237947"/>
    </source>
</evidence>
<dbReference type="Pfam" id="PF22920">
    <property type="entry name" value="UvrC_RNaseH"/>
    <property type="match status" value="1"/>
</dbReference>
<accession>A0A2S0KPD6</accession>
<comment type="subcellular location">
    <subcellularLocation>
        <location evidence="7">Cytoplasm</location>
    </subcellularLocation>
</comment>
<dbReference type="Pfam" id="PF02151">
    <property type="entry name" value="UVR"/>
    <property type="match status" value="1"/>
</dbReference>
<evidence type="ECO:0000256" key="4">
    <source>
        <dbReference type="ARBA" id="ARBA00022881"/>
    </source>
</evidence>
<keyword evidence="4 7" id="KW-0267">Excision nuclease</keyword>
<evidence type="ECO:0000256" key="1">
    <source>
        <dbReference type="ARBA" id="ARBA00022490"/>
    </source>
</evidence>
<keyword evidence="12" id="KW-1185">Reference proteome</keyword>
<dbReference type="Gene3D" id="3.30.420.340">
    <property type="entry name" value="UvrC, RNAse H endonuclease domain"/>
    <property type="match status" value="1"/>
</dbReference>
<dbReference type="GO" id="GO:0009432">
    <property type="term" value="P:SOS response"/>
    <property type="evidence" value="ECO:0007669"/>
    <property type="project" value="UniProtKB-UniRule"/>
</dbReference>
<keyword evidence="2 7" id="KW-0227">DNA damage</keyword>
<name>A0A2S0KPD6_9FIRM</name>
<dbReference type="GO" id="GO:0009380">
    <property type="term" value="C:excinuclease repair complex"/>
    <property type="evidence" value="ECO:0007669"/>
    <property type="project" value="InterPro"/>
</dbReference>
<keyword evidence="3 7" id="KW-0228">DNA excision</keyword>
<dbReference type="InterPro" id="IPR047296">
    <property type="entry name" value="GIY-YIG_UvrC_Cho"/>
</dbReference>
<dbReference type="SUPFAM" id="SSF47781">
    <property type="entry name" value="RuvA domain 2-like"/>
    <property type="match status" value="1"/>
</dbReference>
<dbReference type="InterPro" id="IPR010994">
    <property type="entry name" value="RuvA_2-like"/>
</dbReference>
<dbReference type="PANTHER" id="PTHR30562:SF1">
    <property type="entry name" value="UVRABC SYSTEM PROTEIN C"/>
    <property type="match status" value="1"/>
</dbReference>
<dbReference type="SUPFAM" id="SSF46600">
    <property type="entry name" value="C-terminal UvrC-binding domain of UvrB"/>
    <property type="match status" value="1"/>
</dbReference>
<dbReference type="InterPro" id="IPR038476">
    <property type="entry name" value="UvrC_RNase_H_dom_sf"/>
</dbReference>
<evidence type="ECO:0000256" key="2">
    <source>
        <dbReference type="ARBA" id="ARBA00022763"/>
    </source>
</evidence>
<dbReference type="SUPFAM" id="SSF82771">
    <property type="entry name" value="GIY-YIG endonuclease"/>
    <property type="match status" value="1"/>
</dbReference>
<dbReference type="InterPro" id="IPR004791">
    <property type="entry name" value="UvrC"/>
</dbReference>
<dbReference type="HAMAP" id="MF_00203">
    <property type="entry name" value="UvrC"/>
    <property type="match status" value="1"/>
</dbReference>
<evidence type="ECO:0000259" key="8">
    <source>
        <dbReference type="PROSITE" id="PS50151"/>
    </source>
</evidence>
<dbReference type="Gene3D" id="4.10.860.10">
    <property type="entry name" value="UVR domain"/>
    <property type="match status" value="1"/>
</dbReference>
<sequence length="679" mass="76721">MPIKDFDARLDLVPTGPGVYLMKDINGTVIYVGKAVNLRRRLQDYFAQNPVGNAKVLAMIDNIADYSYLLVRNELEALLLESNLIKRYQPFYNILLKDDHDYPYIKVSLQDEYPKIEKAYRKATDEREGAKYYGPYLNNDVNKALKIIRKLFPLKIYHRIFQTDNKTDSTVDEIRYELGDSQDKYAQAADSWSSDKLADQSIMSKDEYREIVNDITDFLEGRYDGIQERMQDKMDAASQDLDFEKAAIWRDRLQDLLRLQEKQVAVLESNFYGDVIGLARNSVEVCIQKLEIRAGKIAGTSTYFLDAVANTDAEIITAFILQYYATASYIPKNILIPIPIAELDSKELNRESMNFDLEEFLNELAGSKVKLLWPQRGNKHDVLKMANRNAKQALLRKTLIAGSNVESIETALGLVQEILGMPKKPLRVEIYDISNTGDNDMTCGMAVFVNGKAQRKDKRVFHIKRQEAQDDYSAMQEAVDRRLARLGDESFGKKPDLILADGGIGHVNALKEVLVAHGVLAEGDQQIYLAGLVKDQRHRTRGLVTVDGQIIELAESLSLLDGEKTYGSGNELGAAKNLFSSKKSENREEQLALLRLLSAMQNEAHRVAGEANKKLNKKRQTKYKLEEIPGIGPAKRKALLKEFSSMKAIAEASVEELLEKVPSLGQATAENVYNHFNKN</sequence>
<gene>
    <name evidence="7" type="primary">uvrC</name>
    <name evidence="11" type="ORF">C5Q98_06490</name>
</gene>
<dbReference type="InterPro" id="IPR001162">
    <property type="entry name" value="UvrC_RNase_H_dom"/>
</dbReference>
<dbReference type="PROSITE" id="PS50164">
    <property type="entry name" value="GIY_YIG"/>
    <property type="match status" value="1"/>
</dbReference>
<comment type="similarity">
    <text evidence="7">Belongs to the UvrC family.</text>
</comment>
<feature type="domain" description="UvrC family homology region profile" evidence="10">
    <location>
        <begin position="275"/>
        <end position="514"/>
    </location>
</feature>
<dbReference type="InterPro" id="IPR035901">
    <property type="entry name" value="GIY-YIG_endonuc_sf"/>
</dbReference>
<dbReference type="InterPro" id="IPR036876">
    <property type="entry name" value="UVR_dom_sf"/>
</dbReference>
<evidence type="ECO:0000313" key="11">
    <source>
        <dbReference type="EMBL" id="AVM42877.1"/>
    </source>
</evidence>
<dbReference type="GO" id="GO:0005737">
    <property type="term" value="C:cytoplasm"/>
    <property type="evidence" value="ECO:0007669"/>
    <property type="project" value="UniProtKB-SubCell"/>
</dbReference>
<keyword evidence="6 7" id="KW-0742">SOS response</keyword>
<dbReference type="Proteomes" id="UP000237947">
    <property type="component" value="Chromosome"/>
</dbReference>
<dbReference type="InterPro" id="IPR000305">
    <property type="entry name" value="GIY-YIG_endonuc"/>
</dbReference>
<reference evidence="12" key="1">
    <citation type="submission" date="2018-02" db="EMBL/GenBank/DDBJ databases">
        <authorList>
            <person name="Holder M.E."/>
            <person name="Ajami N.J."/>
            <person name="Petrosino J.F."/>
        </authorList>
    </citation>
    <scope>NUCLEOTIDE SEQUENCE [LARGE SCALE GENOMIC DNA]</scope>
    <source>
        <strain evidence="12">CCUG 47711</strain>
    </source>
</reference>
<organism evidence="11 12">
    <name type="scientific">Fastidiosipila sanguinis</name>
    <dbReference type="NCBI Taxonomy" id="236753"/>
    <lineage>
        <taxon>Bacteria</taxon>
        <taxon>Bacillati</taxon>
        <taxon>Bacillota</taxon>
        <taxon>Clostridia</taxon>
        <taxon>Eubacteriales</taxon>
        <taxon>Oscillospiraceae</taxon>
        <taxon>Fastidiosipila</taxon>
    </lineage>
</organism>
<evidence type="ECO:0000256" key="5">
    <source>
        <dbReference type="ARBA" id="ARBA00023204"/>
    </source>
</evidence>
<dbReference type="SMART" id="SM00465">
    <property type="entry name" value="GIYc"/>
    <property type="match status" value="1"/>
</dbReference>
<dbReference type="GO" id="GO:0009381">
    <property type="term" value="F:excinuclease ABC activity"/>
    <property type="evidence" value="ECO:0007669"/>
    <property type="project" value="UniProtKB-UniRule"/>
</dbReference>
<dbReference type="EMBL" id="CP027226">
    <property type="protein sequence ID" value="AVM42877.1"/>
    <property type="molecule type" value="Genomic_DNA"/>
</dbReference>
<dbReference type="AlphaFoldDB" id="A0A2S0KPD6"/>
<dbReference type="Gene3D" id="3.40.1440.10">
    <property type="entry name" value="GIY-YIG endonuclease"/>
    <property type="match status" value="1"/>
</dbReference>
<dbReference type="Pfam" id="PF01541">
    <property type="entry name" value="GIY-YIG"/>
    <property type="match status" value="1"/>
</dbReference>
<dbReference type="PROSITE" id="PS50151">
    <property type="entry name" value="UVR"/>
    <property type="match status" value="1"/>
</dbReference>